<keyword evidence="2" id="KW-0805">Transcription regulation</keyword>
<evidence type="ECO:0000259" key="7">
    <source>
        <dbReference type="PROSITE" id="PS50048"/>
    </source>
</evidence>
<dbReference type="Pfam" id="PF00172">
    <property type="entry name" value="Zn_clus"/>
    <property type="match status" value="1"/>
</dbReference>
<dbReference type="InterPro" id="IPR001138">
    <property type="entry name" value="Zn2Cys6_DnaBD"/>
</dbReference>
<evidence type="ECO:0000313" key="9">
    <source>
        <dbReference type="Proteomes" id="UP001610563"/>
    </source>
</evidence>
<dbReference type="PANTHER" id="PTHR47424:SF9">
    <property type="entry name" value="TAH-2"/>
    <property type="match status" value="1"/>
</dbReference>
<evidence type="ECO:0000256" key="3">
    <source>
        <dbReference type="ARBA" id="ARBA00023125"/>
    </source>
</evidence>
<keyword evidence="4" id="KW-0804">Transcription</keyword>
<keyword evidence="1" id="KW-0479">Metal-binding</keyword>
<evidence type="ECO:0000256" key="1">
    <source>
        <dbReference type="ARBA" id="ARBA00022723"/>
    </source>
</evidence>
<feature type="region of interest" description="Disordered" evidence="6">
    <location>
        <begin position="49"/>
        <end position="72"/>
    </location>
</feature>
<evidence type="ECO:0000256" key="6">
    <source>
        <dbReference type="SAM" id="MobiDB-lite"/>
    </source>
</evidence>
<name>A0ABR4G4R7_9EURO</name>
<feature type="domain" description="Zn(2)-C6 fungal-type" evidence="7">
    <location>
        <begin position="17"/>
        <end position="48"/>
    </location>
</feature>
<sequence length="625" mass="69294">MPRPKVQESNRRRIAKACLHCQSSKLKCDGKSPCTACARRQQPESCAYSDHVRSYGHRRRRAQKPASNTKPNEADGVIEIAVPKLPKSLYDTRGKVVYLGDCSALSFLQNVQELIEREAQSSNSEIHSREFEELPPDPDDRSLSYTGSVEDLTDLIKTFFTVISGLLDIIDPATVETLLWDWIHGSLGKHRGSEAVLYLIFAYASQARASSTVEKHRAHSFYHHGRHIALLHLTDDPSVETVQAFILISLYMLACSRRNGAFLNLGIAISAAKALGLHRKQMNEGFPVEEARLRERIWATLRYHDLFFCAMMGRTSSTITTDCTVSSTQLPSISDPSTRVPATQETAMLYSAHAFSFMERTVNEIYTKRTVSMGVLKDLAQELREAIKDIPQVYTISPSMAQPTVSETLLRNANILCSYHFTMMLLTRPFVVASLRARLGAQSTASSATPIATTGIPSICQNDEVYDELATNALSCIRAAIETIRILHHLLSTGALYSNMPLTVAWTFVSSLTICSAYFGQLGVPESNEQAIAQAREILAHFALSSPQARRYSGILGTLSDAATGHAQATTRCSSQVRRGDDPAEIRDLSLLDSWDMSNLDMHQFPLDLGNAESIWDLNWIGSLM</sequence>
<dbReference type="CDD" id="cd12148">
    <property type="entry name" value="fungal_TF_MHR"/>
    <property type="match status" value="1"/>
</dbReference>
<dbReference type="SMART" id="SM00066">
    <property type="entry name" value="GAL4"/>
    <property type="match status" value="1"/>
</dbReference>
<evidence type="ECO:0000313" key="8">
    <source>
        <dbReference type="EMBL" id="KAL2793709.1"/>
    </source>
</evidence>
<gene>
    <name evidence="8" type="ORF">BJX66DRAFT_338602</name>
</gene>
<accession>A0ABR4G4R7</accession>
<dbReference type="SMART" id="SM00906">
    <property type="entry name" value="Fungal_trans"/>
    <property type="match status" value="1"/>
</dbReference>
<organism evidence="8 9">
    <name type="scientific">Aspergillus keveii</name>
    <dbReference type="NCBI Taxonomy" id="714993"/>
    <lineage>
        <taxon>Eukaryota</taxon>
        <taxon>Fungi</taxon>
        <taxon>Dikarya</taxon>
        <taxon>Ascomycota</taxon>
        <taxon>Pezizomycotina</taxon>
        <taxon>Eurotiomycetes</taxon>
        <taxon>Eurotiomycetidae</taxon>
        <taxon>Eurotiales</taxon>
        <taxon>Aspergillaceae</taxon>
        <taxon>Aspergillus</taxon>
        <taxon>Aspergillus subgen. Nidulantes</taxon>
    </lineage>
</organism>
<dbReference type="InterPro" id="IPR036864">
    <property type="entry name" value="Zn2-C6_fun-type_DNA-bd_sf"/>
</dbReference>
<reference evidence="8 9" key="1">
    <citation type="submission" date="2024-07" db="EMBL/GenBank/DDBJ databases">
        <title>Section-level genome sequencing and comparative genomics of Aspergillus sections Usti and Cavernicolus.</title>
        <authorList>
            <consortium name="Lawrence Berkeley National Laboratory"/>
            <person name="Nybo J.L."/>
            <person name="Vesth T.C."/>
            <person name="Theobald S."/>
            <person name="Frisvad J.C."/>
            <person name="Larsen T.O."/>
            <person name="Kjaerboelling I."/>
            <person name="Rothschild-Mancinelli K."/>
            <person name="Lyhne E.K."/>
            <person name="Kogle M.E."/>
            <person name="Barry K."/>
            <person name="Clum A."/>
            <person name="Na H."/>
            <person name="Ledsgaard L."/>
            <person name="Lin J."/>
            <person name="Lipzen A."/>
            <person name="Kuo A."/>
            <person name="Riley R."/>
            <person name="Mondo S."/>
            <person name="Labutti K."/>
            <person name="Haridas S."/>
            <person name="Pangalinan J."/>
            <person name="Salamov A.A."/>
            <person name="Simmons B.A."/>
            <person name="Magnuson J.K."/>
            <person name="Chen J."/>
            <person name="Drula E."/>
            <person name="Henrissat B."/>
            <person name="Wiebenga A."/>
            <person name="Lubbers R.J."/>
            <person name="Gomes A.C."/>
            <person name="Makela M.R."/>
            <person name="Stajich J."/>
            <person name="Grigoriev I.V."/>
            <person name="Mortensen U.H."/>
            <person name="De Vries R.P."/>
            <person name="Baker S.E."/>
            <person name="Andersen M.R."/>
        </authorList>
    </citation>
    <scope>NUCLEOTIDE SEQUENCE [LARGE SCALE GENOMIC DNA]</scope>
    <source>
        <strain evidence="8 9">CBS 209.92</strain>
    </source>
</reference>
<evidence type="ECO:0000256" key="5">
    <source>
        <dbReference type="ARBA" id="ARBA00023242"/>
    </source>
</evidence>
<feature type="region of interest" description="Disordered" evidence="6">
    <location>
        <begin position="119"/>
        <end position="140"/>
    </location>
</feature>
<dbReference type="CDD" id="cd00067">
    <property type="entry name" value="GAL4"/>
    <property type="match status" value="1"/>
</dbReference>
<dbReference type="Proteomes" id="UP001610563">
    <property type="component" value="Unassembled WGS sequence"/>
</dbReference>
<dbReference type="InterPro" id="IPR007219">
    <property type="entry name" value="XnlR_reg_dom"/>
</dbReference>
<dbReference type="PROSITE" id="PS50048">
    <property type="entry name" value="ZN2_CY6_FUNGAL_2"/>
    <property type="match status" value="1"/>
</dbReference>
<dbReference type="Pfam" id="PF04082">
    <property type="entry name" value="Fungal_trans"/>
    <property type="match status" value="1"/>
</dbReference>
<dbReference type="EMBL" id="JBFTWV010000054">
    <property type="protein sequence ID" value="KAL2793709.1"/>
    <property type="molecule type" value="Genomic_DNA"/>
</dbReference>
<keyword evidence="3" id="KW-0238">DNA-binding</keyword>
<comment type="caution">
    <text evidence="8">The sequence shown here is derived from an EMBL/GenBank/DDBJ whole genome shotgun (WGS) entry which is preliminary data.</text>
</comment>
<proteinExistence type="predicted"/>
<dbReference type="PANTHER" id="PTHR47424">
    <property type="entry name" value="REGULATORY PROTEIN GAL4"/>
    <property type="match status" value="1"/>
</dbReference>
<dbReference type="SUPFAM" id="SSF57701">
    <property type="entry name" value="Zn2/Cys6 DNA-binding domain"/>
    <property type="match status" value="1"/>
</dbReference>
<evidence type="ECO:0000256" key="4">
    <source>
        <dbReference type="ARBA" id="ARBA00023163"/>
    </source>
</evidence>
<dbReference type="InterPro" id="IPR051127">
    <property type="entry name" value="Fungal_SecMet_Regulators"/>
</dbReference>
<protein>
    <submittedName>
        <fullName evidence="8">Fungal-specific transcription factor domain-containing protein</fullName>
    </submittedName>
</protein>
<evidence type="ECO:0000256" key="2">
    <source>
        <dbReference type="ARBA" id="ARBA00023015"/>
    </source>
</evidence>
<keyword evidence="9" id="KW-1185">Reference proteome</keyword>
<feature type="compositionally biased region" description="Basic residues" evidence="6">
    <location>
        <begin position="54"/>
        <end position="63"/>
    </location>
</feature>
<feature type="compositionally biased region" description="Basic and acidic residues" evidence="6">
    <location>
        <begin position="126"/>
        <end position="140"/>
    </location>
</feature>
<keyword evidence="5" id="KW-0539">Nucleus</keyword>
<dbReference type="Gene3D" id="4.10.240.10">
    <property type="entry name" value="Zn(2)-C6 fungal-type DNA-binding domain"/>
    <property type="match status" value="1"/>
</dbReference>